<protein>
    <submittedName>
        <fullName evidence="1">Uncharacterized protein</fullName>
    </submittedName>
</protein>
<reference evidence="2" key="1">
    <citation type="journal article" date="2012" name="PLoS Genet.">
        <title>The genomes of the fungal plant pathogens Cladosporium fulvum and Dothistroma septosporum reveal adaptation to different hosts and lifestyles but also signatures of common ancestry.</title>
        <authorList>
            <person name="de Wit P.J.G.M."/>
            <person name="van der Burgt A."/>
            <person name="Oekmen B."/>
            <person name="Stergiopoulos I."/>
            <person name="Abd-Elsalam K.A."/>
            <person name="Aerts A.L."/>
            <person name="Bahkali A.H."/>
            <person name="Beenen H.G."/>
            <person name="Chettri P."/>
            <person name="Cox M.P."/>
            <person name="Datema E."/>
            <person name="de Vries R.P."/>
            <person name="Dhillon B."/>
            <person name="Ganley A.R."/>
            <person name="Griffiths S.A."/>
            <person name="Guo Y."/>
            <person name="Hamelin R.C."/>
            <person name="Henrissat B."/>
            <person name="Kabir M.S."/>
            <person name="Jashni M.K."/>
            <person name="Kema G."/>
            <person name="Klaubauf S."/>
            <person name="Lapidus A."/>
            <person name="Levasseur A."/>
            <person name="Lindquist E."/>
            <person name="Mehrabi R."/>
            <person name="Ohm R.A."/>
            <person name="Owen T.J."/>
            <person name="Salamov A."/>
            <person name="Schwelm A."/>
            <person name="Schijlen E."/>
            <person name="Sun H."/>
            <person name="van den Burg H.A."/>
            <person name="van Ham R.C.H.J."/>
            <person name="Zhang S."/>
            <person name="Goodwin S.B."/>
            <person name="Grigoriev I.V."/>
            <person name="Collemare J."/>
            <person name="Bradshaw R.E."/>
        </authorList>
    </citation>
    <scope>NUCLEOTIDE SEQUENCE [LARGE SCALE GENOMIC DNA]</scope>
    <source>
        <strain evidence="2">NZE10 / CBS 128990</strain>
    </source>
</reference>
<evidence type="ECO:0000313" key="1">
    <source>
        <dbReference type="EMBL" id="EME50344.1"/>
    </source>
</evidence>
<reference evidence="1 2" key="2">
    <citation type="journal article" date="2012" name="PLoS Pathog.">
        <title>Diverse lifestyles and strategies of plant pathogenesis encoded in the genomes of eighteen Dothideomycetes fungi.</title>
        <authorList>
            <person name="Ohm R.A."/>
            <person name="Feau N."/>
            <person name="Henrissat B."/>
            <person name="Schoch C.L."/>
            <person name="Horwitz B.A."/>
            <person name="Barry K.W."/>
            <person name="Condon B.J."/>
            <person name="Copeland A.C."/>
            <person name="Dhillon B."/>
            <person name="Glaser F."/>
            <person name="Hesse C.N."/>
            <person name="Kosti I."/>
            <person name="LaButti K."/>
            <person name="Lindquist E.A."/>
            <person name="Lucas S."/>
            <person name="Salamov A.A."/>
            <person name="Bradshaw R.E."/>
            <person name="Ciuffetti L."/>
            <person name="Hamelin R.C."/>
            <person name="Kema G.H.J."/>
            <person name="Lawrence C."/>
            <person name="Scott J.A."/>
            <person name="Spatafora J.W."/>
            <person name="Turgeon B.G."/>
            <person name="de Wit P.J.G.M."/>
            <person name="Zhong S."/>
            <person name="Goodwin S.B."/>
            <person name="Grigoriev I.V."/>
        </authorList>
    </citation>
    <scope>NUCLEOTIDE SEQUENCE [LARGE SCALE GENOMIC DNA]</scope>
    <source>
        <strain evidence="2">NZE10 / CBS 128990</strain>
    </source>
</reference>
<dbReference type="EMBL" id="KB446535">
    <property type="protein sequence ID" value="EME50344.1"/>
    <property type="molecule type" value="Genomic_DNA"/>
</dbReference>
<accession>N1Q5H3</accession>
<dbReference type="HOGENOM" id="CLU_2096812_0_0_1"/>
<dbReference type="Proteomes" id="UP000016933">
    <property type="component" value="Unassembled WGS sequence"/>
</dbReference>
<gene>
    <name evidence="1" type="ORF">DOTSEDRAFT_69018</name>
</gene>
<dbReference type="AlphaFoldDB" id="N1Q5H3"/>
<keyword evidence="2" id="KW-1185">Reference proteome</keyword>
<organism evidence="1 2">
    <name type="scientific">Dothistroma septosporum (strain NZE10 / CBS 128990)</name>
    <name type="common">Red band needle blight fungus</name>
    <name type="synonym">Mycosphaerella pini</name>
    <dbReference type="NCBI Taxonomy" id="675120"/>
    <lineage>
        <taxon>Eukaryota</taxon>
        <taxon>Fungi</taxon>
        <taxon>Dikarya</taxon>
        <taxon>Ascomycota</taxon>
        <taxon>Pezizomycotina</taxon>
        <taxon>Dothideomycetes</taxon>
        <taxon>Dothideomycetidae</taxon>
        <taxon>Mycosphaerellales</taxon>
        <taxon>Mycosphaerellaceae</taxon>
        <taxon>Dothistroma</taxon>
    </lineage>
</organism>
<evidence type="ECO:0000313" key="2">
    <source>
        <dbReference type="Proteomes" id="UP000016933"/>
    </source>
</evidence>
<sequence>MCSTQRPRLRKRSIQVALWVVACWHGEGKEKINDASDNQSNKAKLARLRSIQEVHAASKLSPASRPYFDDTEPQPNHALFASFCCRVCVGGVKSCDHNKTRSAKAEGGHSWFAVPI</sequence>
<proteinExistence type="predicted"/>
<dbReference type="PROSITE" id="PS51257">
    <property type="entry name" value="PROKAR_LIPOPROTEIN"/>
    <property type="match status" value="1"/>
</dbReference>
<name>N1Q5H3_DOTSN</name>